<accession>A0A090M1J6</accession>
<evidence type="ECO:0000256" key="6">
    <source>
        <dbReference type="SAM" id="MobiDB-lite"/>
    </source>
</evidence>
<dbReference type="InParanoid" id="A0A090M1J6"/>
<feature type="transmembrane region" description="Helical" evidence="7">
    <location>
        <begin position="593"/>
        <end position="623"/>
    </location>
</feature>
<name>A0A090M1J6_OSTTA</name>
<feature type="transmembrane region" description="Helical" evidence="7">
    <location>
        <begin position="529"/>
        <end position="549"/>
    </location>
</feature>
<dbReference type="GO" id="GO:0005452">
    <property type="term" value="F:solute:inorganic anion antiporter activity"/>
    <property type="evidence" value="ECO:0007669"/>
    <property type="project" value="InterPro"/>
</dbReference>
<dbReference type="GO" id="GO:0050801">
    <property type="term" value="P:monoatomic ion homeostasis"/>
    <property type="evidence" value="ECO:0007669"/>
    <property type="project" value="TreeGrafter"/>
</dbReference>
<feature type="domain" description="Bicarbonate transporter-like transmembrane" evidence="8">
    <location>
        <begin position="400"/>
        <end position="720"/>
    </location>
</feature>
<dbReference type="Pfam" id="PF00955">
    <property type="entry name" value="HCO3_cotransp"/>
    <property type="match status" value="1"/>
</dbReference>
<protein>
    <submittedName>
        <fullName evidence="9">Bicarbonate transporter, eukaryotic</fullName>
    </submittedName>
</protein>
<keyword evidence="10" id="KW-1185">Reference proteome</keyword>
<feature type="compositionally biased region" description="Polar residues" evidence="6">
    <location>
        <begin position="800"/>
        <end position="815"/>
    </location>
</feature>
<dbReference type="InterPro" id="IPR011531">
    <property type="entry name" value="HCO3_transpt-like_TM_dom"/>
</dbReference>
<dbReference type="Gene3D" id="1.10.287.570">
    <property type="entry name" value="Helical hairpin bin"/>
    <property type="match status" value="1"/>
</dbReference>
<dbReference type="PRINTS" id="PR01231">
    <property type="entry name" value="HCO3TRNSPORT"/>
</dbReference>
<reference evidence="10" key="1">
    <citation type="journal article" date="2006" name="Proc. Natl. Acad. Sci. U.S.A.">
        <title>Genome analysis of the smallest free-living eukaryote Ostreococcus tauri unveils many unique features.</title>
        <authorList>
            <person name="Derelle E."/>
            <person name="Ferraz C."/>
            <person name="Rombauts S."/>
            <person name="Rouze P."/>
            <person name="Worden A.Z."/>
            <person name="Robbens S."/>
            <person name="Partensky F."/>
            <person name="Degroeve S."/>
            <person name="Echeynie S."/>
            <person name="Cooke R."/>
            <person name="Saeys Y."/>
            <person name="Wuyts J."/>
            <person name="Jabbari K."/>
            <person name="Bowler C."/>
            <person name="Panaud O."/>
            <person name="Piegu B."/>
            <person name="Ball S.G."/>
            <person name="Ral J.-P."/>
            <person name="Bouget F.-Y."/>
            <person name="Piganeau G."/>
            <person name="De Baets B."/>
            <person name="Picard A."/>
            <person name="Delseny M."/>
            <person name="Demaille J."/>
            <person name="Van de Peer Y."/>
            <person name="Moreau H."/>
        </authorList>
    </citation>
    <scope>NUCLEOTIDE SEQUENCE [LARGE SCALE GENOMIC DNA]</scope>
    <source>
        <strain evidence="10">OTTH 0595 / CCAP 157/2 / RCC745</strain>
    </source>
</reference>
<keyword evidence="5 7" id="KW-0472">Membrane</keyword>
<dbReference type="AlphaFoldDB" id="A0A090M1J6"/>
<evidence type="ECO:0000256" key="7">
    <source>
        <dbReference type="SAM" id="Phobius"/>
    </source>
</evidence>
<organism evidence="9 10">
    <name type="scientific">Ostreococcus tauri</name>
    <name type="common">Marine green alga</name>
    <dbReference type="NCBI Taxonomy" id="70448"/>
    <lineage>
        <taxon>Eukaryota</taxon>
        <taxon>Viridiplantae</taxon>
        <taxon>Chlorophyta</taxon>
        <taxon>Mamiellophyceae</taxon>
        <taxon>Mamiellales</taxon>
        <taxon>Bathycoccaceae</taxon>
        <taxon>Ostreococcus</taxon>
    </lineage>
</organism>
<dbReference type="RefSeq" id="XP_003079518.2">
    <property type="nucleotide sequence ID" value="XM_003079470.2"/>
</dbReference>
<feature type="region of interest" description="Disordered" evidence="6">
    <location>
        <begin position="790"/>
        <end position="815"/>
    </location>
</feature>
<evidence type="ECO:0000256" key="5">
    <source>
        <dbReference type="ARBA" id="ARBA00023136"/>
    </source>
</evidence>
<feature type="transmembrane region" description="Helical" evidence="7">
    <location>
        <begin position="334"/>
        <end position="354"/>
    </location>
</feature>
<feature type="transmembrane region" description="Helical" evidence="7">
    <location>
        <begin position="374"/>
        <end position="392"/>
    </location>
</feature>
<evidence type="ECO:0000256" key="1">
    <source>
        <dbReference type="ARBA" id="ARBA00004141"/>
    </source>
</evidence>
<dbReference type="GeneID" id="9834492"/>
<evidence type="ECO:0000256" key="3">
    <source>
        <dbReference type="ARBA" id="ARBA00022692"/>
    </source>
</evidence>
<dbReference type="EMBL" id="CAID01000005">
    <property type="protein sequence ID" value="CEF98110.1"/>
    <property type="molecule type" value="Genomic_DNA"/>
</dbReference>
<dbReference type="InterPro" id="IPR003020">
    <property type="entry name" value="HCO3_transpt_euk"/>
</dbReference>
<comment type="similarity">
    <text evidence="2">Belongs to the anion exchanger (TC 2.A.31.3) family.</text>
</comment>
<gene>
    <name evidence="9" type="ORF">OT_ostta05g04140</name>
</gene>
<feature type="transmembrane region" description="Helical" evidence="7">
    <location>
        <begin position="490"/>
        <end position="508"/>
    </location>
</feature>
<evidence type="ECO:0000256" key="2">
    <source>
        <dbReference type="ARBA" id="ARBA00006262"/>
    </source>
</evidence>
<sequence length="815" mass="90004">MAARASADDAADAERAFPSWVRLVASDVRAAVREGACEARTHRWRETDVVGALVRAVRRGAGDRGVGRVFTAANERGCAALVGEDAETVDGGGGGTRGGVGSANAETEGSDWRLAIVTLDREVNLGATDGRNTKVVMLVTVPRTSATRGALEGMTRLEALKTMKMAMFRLIRDTDFVLDCRRARTAKDLVDAYEEACSVLTGEHLRKVEEEAEMASRRGAEFSGVFAGGVASDIRRRWPLYKDDWVDGFKSPTKCLSATLYMYFACLGPAIAFGGLCYKETSGMMGAMEYLCCQALSGILWAVFAGQPEIVLRPAGPQTVFIIELYKRCKSWKIDFLVTHAWVGLWTAIFMLAIALSDSCAFVANKCTKFTQDIFSLFVCVIFIFEGLKNLFSYFDNDEYSTAAALFSLILGVMTVQLGMWALTLRSSPYLNTTIRELTADFGLASAVIIATVTAKLCDIPGLERLRLSSDFEPSMQREWWIDLSSGNKYIPLIAIFPALMLTCLYYVDMNVATLLCNAPEKNMRKGAAYHLNFAVLAILVFITSLLGLPPPTGSLPHSPQYVLALSDVEEFVVDGETRQKVMKVHEQRLSPLLVNVLVALSFVVIPVLKSIPMCVLFGLFIYTGITGLYENHFWERIKIGFMEPRLHPPTSYVRHVPLSRVHAFTCVQIACVGVLWGIRSSPIALTFPIFIMALMPLRVLLFKKFGWFSPEWLELLDANTNVANSSADDDYAMLDDRRENEWLTNAKRTSVSNTASNFMEFSEFAGLHESGPAFGNAASLHAHTRSDADGMNLHRHEPTQMSKDNNISHLHNTP</sequence>
<keyword evidence="4 7" id="KW-1133">Transmembrane helix</keyword>
<feature type="transmembrane region" description="Helical" evidence="7">
    <location>
        <begin position="260"/>
        <end position="278"/>
    </location>
</feature>
<evidence type="ECO:0000256" key="4">
    <source>
        <dbReference type="ARBA" id="ARBA00022989"/>
    </source>
</evidence>
<dbReference type="PANTHER" id="PTHR11453">
    <property type="entry name" value="ANION EXCHANGE PROTEIN"/>
    <property type="match status" value="1"/>
</dbReference>
<dbReference type="Proteomes" id="UP000009170">
    <property type="component" value="Unassembled WGS sequence"/>
</dbReference>
<dbReference type="GO" id="GO:0006820">
    <property type="term" value="P:monoatomic anion transport"/>
    <property type="evidence" value="ECO:0007669"/>
    <property type="project" value="InterPro"/>
</dbReference>
<dbReference type="KEGG" id="ota:OT_ostta05g04140"/>
<reference evidence="9 10" key="2">
    <citation type="journal article" date="2014" name="BMC Genomics">
        <title>An improved genome of the model marine alga Ostreococcus tauri unfolds by assessing Illumina de novo assemblies.</title>
        <authorList>
            <person name="Blanc-Mathieu R."/>
            <person name="Verhelst B."/>
            <person name="Derelle E."/>
            <person name="Rombauts S."/>
            <person name="Bouget F.Y."/>
            <person name="Carre I."/>
            <person name="Chateau A."/>
            <person name="Eyre-Walker A."/>
            <person name="Grimsley N."/>
            <person name="Moreau H."/>
            <person name="Piegu B."/>
            <person name="Rivals E."/>
            <person name="Schackwitz W."/>
            <person name="Van de Peer Y."/>
            <person name="Piganeau G."/>
        </authorList>
    </citation>
    <scope>NUCLEOTIDE SEQUENCE [LARGE SCALE GENOMIC DNA]</scope>
    <source>
        <strain evidence="10">OTTH 0595 / CCAP 157/2 / RCC745</strain>
    </source>
</reference>
<comment type="subcellular location">
    <subcellularLocation>
        <location evidence="1">Membrane</location>
        <topology evidence="1">Multi-pass membrane protein</topology>
    </subcellularLocation>
</comment>
<evidence type="ECO:0000313" key="10">
    <source>
        <dbReference type="Proteomes" id="UP000009170"/>
    </source>
</evidence>
<keyword evidence="3 7" id="KW-0812">Transmembrane</keyword>
<feature type="transmembrane region" description="Helical" evidence="7">
    <location>
        <begin position="662"/>
        <end position="679"/>
    </location>
</feature>
<feature type="transmembrane region" description="Helical" evidence="7">
    <location>
        <begin position="685"/>
        <end position="702"/>
    </location>
</feature>
<dbReference type="STRING" id="70448.A0A090M1J6"/>
<feature type="transmembrane region" description="Helical" evidence="7">
    <location>
        <begin position="404"/>
        <end position="423"/>
    </location>
</feature>
<evidence type="ECO:0000259" key="8">
    <source>
        <dbReference type="Pfam" id="PF00955"/>
    </source>
</evidence>
<dbReference type="FunCoup" id="A0A090M1J6">
    <property type="interactions" value="682"/>
</dbReference>
<dbReference type="OrthoDB" id="1735926at2759"/>
<comment type="caution">
    <text evidence="9">The sequence shown here is derived from an EMBL/GenBank/DDBJ whole genome shotgun (WGS) entry which is preliminary data.</text>
</comment>
<proteinExistence type="inferred from homology"/>
<dbReference type="GO" id="GO:0005886">
    <property type="term" value="C:plasma membrane"/>
    <property type="evidence" value="ECO:0007669"/>
    <property type="project" value="TreeGrafter"/>
</dbReference>
<feature type="compositionally biased region" description="Basic and acidic residues" evidence="6">
    <location>
        <begin position="790"/>
        <end position="799"/>
    </location>
</feature>
<evidence type="ECO:0000313" key="9">
    <source>
        <dbReference type="EMBL" id="CEF98110.1"/>
    </source>
</evidence>